<name>A0A327R4T5_9BACT</name>
<evidence type="ECO:0000313" key="1">
    <source>
        <dbReference type="EMBL" id="RAJ11088.1"/>
    </source>
</evidence>
<dbReference type="AlphaFoldDB" id="A0A327R4T5"/>
<proteinExistence type="predicted"/>
<comment type="caution">
    <text evidence="1">The sequence shown here is derived from an EMBL/GenBank/DDBJ whole genome shotgun (WGS) entry which is preliminary data.</text>
</comment>
<dbReference type="OrthoDB" id="679417at2"/>
<dbReference type="RefSeq" id="WP_148707175.1">
    <property type="nucleotide sequence ID" value="NZ_QLLL01000001.1"/>
</dbReference>
<dbReference type="EMBL" id="QLLL01000001">
    <property type="protein sequence ID" value="RAJ11088.1"/>
    <property type="molecule type" value="Genomic_DNA"/>
</dbReference>
<protein>
    <submittedName>
        <fullName evidence="1">Uncharacterized protein</fullName>
    </submittedName>
</protein>
<reference evidence="1 2" key="1">
    <citation type="submission" date="2018-06" db="EMBL/GenBank/DDBJ databases">
        <title>Genomic Encyclopedia of Archaeal and Bacterial Type Strains, Phase II (KMG-II): from individual species to whole genera.</title>
        <authorList>
            <person name="Goeker M."/>
        </authorList>
    </citation>
    <scope>NUCLEOTIDE SEQUENCE [LARGE SCALE GENOMIC DNA]</scope>
    <source>
        <strain evidence="1 2">DSM 23857</strain>
    </source>
</reference>
<organism evidence="1 2">
    <name type="scientific">Chitinophaga skermanii</name>
    <dbReference type="NCBI Taxonomy" id="331697"/>
    <lineage>
        <taxon>Bacteria</taxon>
        <taxon>Pseudomonadati</taxon>
        <taxon>Bacteroidota</taxon>
        <taxon>Chitinophagia</taxon>
        <taxon>Chitinophagales</taxon>
        <taxon>Chitinophagaceae</taxon>
        <taxon>Chitinophaga</taxon>
    </lineage>
</organism>
<accession>A0A327R4T5</accession>
<dbReference type="Proteomes" id="UP000249547">
    <property type="component" value="Unassembled WGS sequence"/>
</dbReference>
<evidence type="ECO:0000313" key="2">
    <source>
        <dbReference type="Proteomes" id="UP000249547"/>
    </source>
</evidence>
<sequence>MHKELLKKMEQYKKLAAKGTAIPMPTVSNTVKREDNLSKVIRTKMDADIFMNEVKFLVSIANK</sequence>
<keyword evidence="2" id="KW-1185">Reference proteome</keyword>
<gene>
    <name evidence="1" type="ORF">LX64_00696</name>
</gene>